<protein>
    <submittedName>
        <fullName evidence="2">NYN domain-containing protein</fullName>
    </submittedName>
</protein>
<dbReference type="GO" id="GO:0004540">
    <property type="term" value="F:RNA nuclease activity"/>
    <property type="evidence" value="ECO:0007669"/>
    <property type="project" value="InterPro"/>
</dbReference>
<reference evidence="2" key="1">
    <citation type="submission" date="2021-05" db="EMBL/GenBank/DDBJ databases">
        <authorList>
            <person name="Pietrasiak N."/>
            <person name="Ward R."/>
            <person name="Stajich J.E."/>
            <person name="Kurbessoian T."/>
        </authorList>
    </citation>
    <scope>NUCLEOTIDE SEQUENCE</scope>
    <source>
        <strain evidence="2">CPER-KK1</strain>
    </source>
</reference>
<organism evidence="2 3">
    <name type="scientific">Symplocastrum torsivum CPER-KK1</name>
    <dbReference type="NCBI Taxonomy" id="450513"/>
    <lineage>
        <taxon>Bacteria</taxon>
        <taxon>Bacillati</taxon>
        <taxon>Cyanobacteriota</taxon>
        <taxon>Cyanophyceae</taxon>
        <taxon>Oscillatoriophycideae</taxon>
        <taxon>Oscillatoriales</taxon>
        <taxon>Microcoleaceae</taxon>
        <taxon>Symplocastrum</taxon>
    </lineage>
</organism>
<feature type="domain" description="NYN" evidence="1">
    <location>
        <begin position="144"/>
        <end position="250"/>
    </location>
</feature>
<evidence type="ECO:0000313" key="2">
    <source>
        <dbReference type="EMBL" id="MBW4544578.1"/>
    </source>
</evidence>
<gene>
    <name evidence="2" type="ORF">KME25_09055</name>
</gene>
<dbReference type="AlphaFoldDB" id="A0A951PIZ5"/>
<dbReference type="InterPro" id="IPR021139">
    <property type="entry name" value="NYN"/>
</dbReference>
<accession>A0A951PIZ5</accession>
<dbReference type="Proteomes" id="UP000753908">
    <property type="component" value="Unassembled WGS sequence"/>
</dbReference>
<proteinExistence type="predicted"/>
<sequence length="479" mass="54073">MLDNPSVTPINDSALIEEISLYIYQAILKIQQQHPNLLREKYRNVPLHNPKNQSTFLVKLKEGFSKAQDQEALIINVQKFLQILLVSSYFKLPDYDNLIEKIRSSTQHLVLDSSTDVGHSQQVKPLTSTLSRALPEPSEGIAILLLDAENLKLDVNTEKFLTGVCVYPIQIKVAFANWSKMGKQDVEFHGRGYELIHVPAGKDSADVKMATVGSSIFVHYPTAREVLVCSSDGVMTHLCNTLQTHGLTVYRVRKQADNLTVFNSKTNQTQILSLKPSLEVPSLEQAISQLKELIKVEQQDTNNPWVKLSKISKLFHTKYKLTISQVVSAHLPGKRARDIFTENSKDFVVHQPSDDAELYLTLFEVNHPDTVSRQNGVKEIESKTNSFPRKINSRVELEQALIKLLTELTTKSPGSYIGLSTLGTQFSRQYHQPITKMMKSLQLNGNFIKFLQSCSYFKLKQTGKEWQVAIAQPEPATLK</sequence>
<reference evidence="2" key="2">
    <citation type="journal article" date="2022" name="Microbiol. Resour. Announc.">
        <title>Metagenome Sequencing to Explore Phylogenomics of Terrestrial Cyanobacteria.</title>
        <authorList>
            <person name="Ward R.D."/>
            <person name="Stajich J.E."/>
            <person name="Johansen J.R."/>
            <person name="Huntemann M."/>
            <person name="Clum A."/>
            <person name="Foster B."/>
            <person name="Foster B."/>
            <person name="Roux S."/>
            <person name="Palaniappan K."/>
            <person name="Varghese N."/>
            <person name="Mukherjee S."/>
            <person name="Reddy T.B.K."/>
            <person name="Daum C."/>
            <person name="Copeland A."/>
            <person name="Chen I.A."/>
            <person name="Ivanova N.N."/>
            <person name="Kyrpides N.C."/>
            <person name="Shapiro N."/>
            <person name="Eloe-Fadrosh E.A."/>
            <person name="Pietrasiak N."/>
        </authorList>
    </citation>
    <scope>NUCLEOTIDE SEQUENCE</scope>
    <source>
        <strain evidence="2">CPER-KK1</strain>
    </source>
</reference>
<evidence type="ECO:0000259" key="1">
    <source>
        <dbReference type="Pfam" id="PF01936"/>
    </source>
</evidence>
<evidence type="ECO:0000313" key="3">
    <source>
        <dbReference type="Proteomes" id="UP000753908"/>
    </source>
</evidence>
<dbReference type="Pfam" id="PF01936">
    <property type="entry name" value="NYN"/>
    <property type="match status" value="1"/>
</dbReference>
<comment type="caution">
    <text evidence="2">The sequence shown here is derived from an EMBL/GenBank/DDBJ whole genome shotgun (WGS) entry which is preliminary data.</text>
</comment>
<name>A0A951PIZ5_9CYAN</name>
<dbReference type="EMBL" id="JAHHIF010000009">
    <property type="protein sequence ID" value="MBW4544578.1"/>
    <property type="molecule type" value="Genomic_DNA"/>
</dbReference>